<dbReference type="InterPro" id="IPR010989">
    <property type="entry name" value="SNARE"/>
</dbReference>
<dbReference type="Pfam" id="PF05739">
    <property type="entry name" value="SNARE"/>
    <property type="match status" value="1"/>
</dbReference>
<dbReference type="Pfam" id="PF14523">
    <property type="entry name" value="Syntaxin_2"/>
    <property type="match status" value="1"/>
</dbReference>
<dbReference type="GO" id="GO:0006906">
    <property type="term" value="P:vesicle fusion"/>
    <property type="evidence" value="ECO:0007669"/>
    <property type="project" value="TreeGrafter"/>
</dbReference>
<dbReference type="InterPro" id="IPR000727">
    <property type="entry name" value="T_SNARE_dom"/>
</dbReference>
<dbReference type="GO" id="GO:0006886">
    <property type="term" value="P:intracellular protein transport"/>
    <property type="evidence" value="ECO:0007669"/>
    <property type="project" value="TreeGrafter"/>
</dbReference>
<dbReference type="GO" id="GO:0012505">
    <property type="term" value="C:endomembrane system"/>
    <property type="evidence" value="ECO:0007669"/>
    <property type="project" value="TreeGrafter"/>
</dbReference>
<evidence type="ECO:0000313" key="6">
    <source>
        <dbReference type="Proteomes" id="UP000041254"/>
    </source>
</evidence>
<keyword evidence="6" id="KW-1185">Reference proteome</keyword>
<dbReference type="PROSITE" id="PS50192">
    <property type="entry name" value="T_SNARE"/>
    <property type="match status" value="1"/>
</dbReference>
<dbReference type="VEuPathDB" id="CryptoDB:Vbra_13027"/>
<dbReference type="Gene3D" id="1.20.58.70">
    <property type="match status" value="1"/>
</dbReference>
<dbReference type="Gene3D" id="1.20.5.110">
    <property type="match status" value="1"/>
</dbReference>
<evidence type="ECO:0000313" key="5">
    <source>
        <dbReference type="EMBL" id="CEM00892.1"/>
    </source>
</evidence>
<dbReference type="PANTHER" id="PTHR19957:SF38">
    <property type="entry name" value="LD27581P"/>
    <property type="match status" value="1"/>
</dbReference>
<keyword evidence="3" id="KW-0472">Membrane</keyword>
<feature type="region of interest" description="Disordered" evidence="2">
    <location>
        <begin position="144"/>
        <end position="188"/>
    </location>
</feature>
<evidence type="ECO:0000256" key="1">
    <source>
        <dbReference type="ARBA" id="ARBA00009063"/>
    </source>
</evidence>
<dbReference type="InterPro" id="IPR045242">
    <property type="entry name" value="Syntaxin"/>
</dbReference>
<dbReference type="SUPFAM" id="SSF47661">
    <property type="entry name" value="t-snare proteins"/>
    <property type="match status" value="1"/>
</dbReference>
<keyword evidence="3" id="KW-1133">Transmembrane helix</keyword>
<dbReference type="GO" id="GO:0031201">
    <property type="term" value="C:SNARE complex"/>
    <property type="evidence" value="ECO:0007669"/>
    <property type="project" value="TreeGrafter"/>
</dbReference>
<keyword evidence="3" id="KW-0812">Transmembrane</keyword>
<dbReference type="InParanoid" id="A0A0G4ET49"/>
<dbReference type="CDD" id="cd15840">
    <property type="entry name" value="SNARE_Qa"/>
    <property type="match status" value="1"/>
</dbReference>
<accession>A0A0G4ET49</accession>
<dbReference type="InterPro" id="IPR006011">
    <property type="entry name" value="Syntaxin_N"/>
</dbReference>
<feature type="compositionally biased region" description="Low complexity" evidence="2">
    <location>
        <begin position="223"/>
        <end position="239"/>
    </location>
</feature>
<gene>
    <name evidence="5" type="ORF">Vbra_13027</name>
</gene>
<reference evidence="5 6" key="1">
    <citation type="submission" date="2014-11" db="EMBL/GenBank/DDBJ databases">
        <authorList>
            <person name="Zhu J."/>
            <person name="Qi W."/>
            <person name="Song R."/>
        </authorList>
    </citation>
    <scope>NUCLEOTIDE SEQUENCE [LARGE SCALE GENOMIC DNA]</scope>
</reference>
<dbReference type="GO" id="GO:0005484">
    <property type="term" value="F:SNAP receptor activity"/>
    <property type="evidence" value="ECO:0007669"/>
    <property type="project" value="TreeGrafter"/>
</dbReference>
<dbReference type="PANTHER" id="PTHR19957">
    <property type="entry name" value="SYNTAXIN"/>
    <property type="match status" value="1"/>
</dbReference>
<name>A0A0G4ET49_VITBC</name>
<evidence type="ECO:0000256" key="3">
    <source>
        <dbReference type="SAM" id="Phobius"/>
    </source>
</evidence>
<evidence type="ECO:0000256" key="2">
    <source>
        <dbReference type="SAM" id="MobiDB-lite"/>
    </source>
</evidence>
<dbReference type="EMBL" id="CDMY01000301">
    <property type="protein sequence ID" value="CEM00892.1"/>
    <property type="molecule type" value="Genomic_DNA"/>
</dbReference>
<feature type="transmembrane region" description="Helical" evidence="3">
    <location>
        <begin position="382"/>
        <end position="404"/>
    </location>
</feature>
<dbReference type="SMART" id="SM00397">
    <property type="entry name" value="t_SNARE"/>
    <property type="match status" value="1"/>
</dbReference>
<dbReference type="SUPFAM" id="SSF58038">
    <property type="entry name" value="SNARE fusion complex"/>
    <property type="match status" value="1"/>
</dbReference>
<evidence type="ECO:0000259" key="4">
    <source>
        <dbReference type="PROSITE" id="PS50192"/>
    </source>
</evidence>
<organism evidence="5 6">
    <name type="scientific">Vitrella brassicaformis (strain CCMP3155)</name>
    <dbReference type="NCBI Taxonomy" id="1169540"/>
    <lineage>
        <taxon>Eukaryota</taxon>
        <taxon>Sar</taxon>
        <taxon>Alveolata</taxon>
        <taxon>Colpodellida</taxon>
        <taxon>Vitrellaceae</taxon>
        <taxon>Vitrella</taxon>
    </lineage>
</organism>
<protein>
    <recommendedName>
        <fullName evidence="4">t-SNARE coiled-coil homology domain-containing protein</fullName>
    </recommendedName>
</protein>
<dbReference type="GO" id="GO:0000149">
    <property type="term" value="F:SNARE binding"/>
    <property type="evidence" value="ECO:0007669"/>
    <property type="project" value="TreeGrafter"/>
</dbReference>
<dbReference type="OrthoDB" id="75754at2759"/>
<dbReference type="AlphaFoldDB" id="A0A0G4ET49"/>
<comment type="similarity">
    <text evidence="1">Belongs to the syntaxin family.</text>
</comment>
<proteinExistence type="inferred from homology"/>
<feature type="domain" description="T-SNARE coiled-coil homology" evidence="4">
    <location>
        <begin position="309"/>
        <end position="371"/>
    </location>
</feature>
<dbReference type="Proteomes" id="UP000041254">
    <property type="component" value="Unassembled WGS sequence"/>
</dbReference>
<dbReference type="STRING" id="1169540.A0A0G4ET49"/>
<sequence>MSFVAEPDSPRDVEAAAEGARHVQEYIQQLQAKTAEISKLCARPVQSHERAEFQAALHSKMNTAKDLALETQGILRRFSAITGDNPTERSQRRLVHKKLTATYAKALQDLERIAETHVIREKYTLTQVIHRRDSQQRIASIESEGYTLLDPTERAPPSCRNGGHDTPPPNPFSVEDKTTKPNIQQTRYTRVKGSPTVDVMVQQPLLGDYRHSPSACDTDVEISHSSSSPLPVLPSATSTNEDSSDCHSSSWRYTGDGDSNDGTARDWRVPNPVFVNPYGLHASEVDDKLVRHPFAQHRLQPLAEDSLQEDVIRARQEGLQQIQSDIQGIHQLYQELNWHVGQQQNYIDSIESTMRHASDRTAQALEQVRVARLHQRRRNTRTCVCLLGVALIIILACLSVNYFLSRH</sequence>
<dbReference type="GO" id="GO:0048278">
    <property type="term" value="P:vesicle docking"/>
    <property type="evidence" value="ECO:0007669"/>
    <property type="project" value="TreeGrafter"/>
</dbReference>
<feature type="region of interest" description="Disordered" evidence="2">
    <location>
        <begin position="210"/>
        <end position="264"/>
    </location>
</feature>